<evidence type="ECO:0000313" key="4">
    <source>
        <dbReference type="EMBL" id="KAK6738509.1"/>
    </source>
</evidence>
<dbReference type="PANTHER" id="PTHR11567">
    <property type="entry name" value="ACID PHOSPHATASE-RELATED"/>
    <property type="match status" value="1"/>
</dbReference>
<comment type="caution">
    <text evidence="4">The sequence shown here is derived from an EMBL/GenBank/DDBJ whole genome shotgun (WGS) entry which is preliminary data.</text>
</comment>
<evidence type="ECO:0000313" key="5">
    <source>
        <dbReference type="Proteomes" id="UP001303046"/>
    </source>
</evidence>
<reference evidence="4 5" key="1">
    <citation type="submission" date="2023-08" db="EMBL/GenBank/DDBJ databases">
        <title>A Necator americanus chromosomal reference genome.</title>
        <authorList>
            <person name="Ilik V."/>
            <person name="Petrzelkova K.J."/>
            <person name="Pardy F."/>
            <person name="Fuh T."/>
            <person name="Niatou-Singa F.S."/>
            <person name="Gouil Q."/>
            <person name="Baker L."/>
            <person name="Ritchie M.E."/>
            <person name="Jex A.R."/>
            <person name="Gazzola D."/>
            <person name="Li H."/>
            <person name="Toshio Fujiwara R."/>
            <person name="Zhan B."/>
            <person name="Aroian R.V."/>
            <person name="Pafco B."/>
            <person name="Schwarz E.M."/>
        </authorList>
    </citation>
    <scope>NUCLEOTIDE SEQUENCE [LARGE SCALE GENOMIC DNA]</scope>
    <source>
        <strain evidence="4 5">Aroian</strain>
        <tissue evidence="4">Whole animal</tissue>
    </source>
</reference>
<dbReference type="InterPro" id="IPR000560">
    <property type="entry name" value="His_Pase_clade-2"/>
</dbReference>
<dbReference type="InterPro" id="IPR050645">
    <property type="entry name" value="Histidine_acid_phosphatase"/>
</dbReference>
<dbReference type="InterPro" id="IPR033379">
    <property type="entry name" value="Acid_Pase_AS"/>
</dbReference>
<sequence length="904" mass="104092">MLVLFTFLFVMTAASVRDKEMELHFVQTIWRHGDRSPLSTFQTDPFQEDYWKFGGGGFGELSPLGMRQHLDFGKQIRKRYVDTGFLGRRYSSREIYVRSTDRNRTLISAMANMVGMYGQDDKSNIKDVDYPDTNGWPSGYVPIAVHTVKRETDYVGIPHLPCERRDHLWKMAKESDEFKEYLSRPAVVNLLKSLTENCGEEVNEDNVWAVRDTLLIEQIYANESLREKNKWFSDDLFREMSEVDVRMNRYFNGLFDKPAIRDNIDIGLELAKTRGGSMINDLSTRMDMKIDCLNNAHRPECKWISGLKYFIHSAHDSTLSSFLSVMGIHKKVVITGYPGYTAAVFIELWMNSTDNQPYFKLSYRQSDVESNINPVTHHIDGCQGRMYCKVDVFRDIAARTKPDKPMEEWCSVDPRKATSALSSFSSIGSFRPVMVHMFAKLTSKHGELAIPFHLFQMISTVICVVVFLFSHVLALQDGEMELVLVQAMWRHGDRSPTKTFKTDPFQEGNWTFGGGGFGQLSPFGMMQHMMLGRLLRKTYVDTGFLNRTYSSREIYVRSTDVNRTIISAISNLMGMYGQRDGGNVPGIDYPFDPNWPIGFVPIAVHTVHKPTDYVGIPDGDCYRRDKLWEMAMSSGEVKEYMTREDVLKTLNFLISKCGQEISLDYLHVVRDPLYVEQIYFNETLRKVNPWFTDDLYKKVNDMHKKMERFKYGNFEKKILINGLDIGLELKKMRGGPMFNELTTRMNFKLDCMGKNKPECKWINGLKYYAYSVHDSTMFAFFSVLDIAQKVLVPGVYPEYSAAAFIELWMNHTDNQPYFKLTFHPDDNSGINSITKEIHGCDGKDYCKLDVFRTIDKKYKPDQPLEQWCEVDPNSKSGSGGAGSRQISTSWTASILAFAVIFFMW</sequence>
<comment type="similarity">
    <text evidence="2">Belongs to the histidine acid phosphatase family.</text>
</comment>
<keyword evidence="3" id="KW-0732">Signal</keyword>
<organism evidence="4 5">
    <name type="scientific">Necator americanus</name>
    <name type="common">Human hookworm</name>
    <dbReference type="NCBI Taxonomy" id="51031"/>
    <lineage>
        <taxon>Eukaryota</taxon>
        <taxon>Metazoa</taxon>
        <taxon>Ecdysozoa</taxon>
        <taxon>Nematoda</taxon>
        <taxon>Chromadorea</taxon>
        <taxon>Rhabditida</taxon>
        <taxon>Rhabditina</taxon>
        <taxon>Rhabditomorpha</taxon>
        <taxon>Strongyloidea</taxon>
        <taxon>Ancylostomatidae</taxon>
        <taxon>Bunostominae</taxon>
        <taxon>Necator</taxon>
    </lineage>
</organism>
<keyword evidence="5" id="KW-1185">Reference proteome</keyword>
<comment type="catalytic activity">
    <reaction evidence="1">
        <text>a phosphate monoester + H2O = an alcohol + phosphate</text>
        <dbReference type="Rhea" id="RHEA:15017"/>
        <dbReference type="ChEBI" id="CHEBI:15377"/>
        <dbReference type="ChEBI" id="CHEBI:30879"/>
        <dbReference type="ChEBI" id="CHEBI:43474"/>
        <dbReference type="ChEBI" id="CHEBI:67140"/>
        <dbReference type="EC" id="3.1.3.2"/>
    </reaction>
</comment>
<dbReference type="EMBL" id="JAVFWL010000002">
    <property type="protein sequence ID" value="KAK6738509.1"/>
    <property type="molecule type" value="Genomic_DNA"/>
</dbReference>
<dbReference type="PANTHER" id="PTHR11567:SF206">
    <property type="entry name" value="HISTIDINE ACID PHOSPHATASE-RELATED"/>
    <property type="match status" value="1"/>
</dbReference>
<dbReference type="CDD" id="cd07061">
    <property type="entry name" value="HP_HAP_like"/>
    <property type="match status" value="2"/>
</dbReference>
<dbReference type="SUPFAM" id="SSF53254">
    <property type="entry name" value="Phosphoglycerate mutase-like"/>
    <property type="match status" value="2"/>
</dbReference>
<name>A0ABR1CJP8_NECAM</name>
<gene>
    <name evidence="4" type="primary">Necator_chrII.g8342</name>
    <name evidence="4" type="ORF">RB195_020548</name>
</gene>
<evidence type="ECO:0000256" key="1">
    <source>
        <dbReference type="ARBA" id="ARBA00000032"/>
    </source>
</evidence>
<proteinExistence type="inferred from homology"/>
<dbReference type="Pfam" id="PF00328">
    <property type="entry name" value="His_Phos_2"/>
    <property type="match status" value="2"/>
</dbReference>
<evidence type="ECO:0000256" key="3">
    <source>
        <dbReference type="SAM" id="SignalP"/>
    </source>
</evidence>
<dbReference type="Proteomes" id="UP001303046">
    <property type="component" value="Unassembled WGS sequence"/>
</dbReference>
<evidence type="ECO:0008006" key="6">
    <source>
        <dbReference type="Google" id="ProtNLM"/>
    </source>
</evidence>
<dbReference type="PROSITE" id="PS00616">
    <property type="entry name" value="HIS_ACID_PHOSPHAT_1"/>
    <property type="match status" value="2"/>
</dbReference>
<evidence type="ECO:0000256" key="2">
    <source>
        <dbReference type="ARBA" id="ARBA00005375"/>
    </source>
</evidence>
<feature type="chain" id="PRO_5047206974" description="Histidine acid phosphatase" evidence="3">
    <location>
        <begin position="19"/>
        <end position="904"/>
    </location>
</feature>
<dbReference type="Gene3D" id="3.40.50.1240">
    <property type="entry name" value="Phosphoglycerate mutase-like"/>
    <property type="match status" value="2"/>
</dbReference>
<feature type="signal peptide" evidence="3">
    <location>
        <begin position="1"/>
        <end position="18"/>
    </location>
</feature>
<dbReference type="InterPro" id="IPR029033">
    <property type="entry name" value="His_PPase_superfam"/>
</dbReference>
<protein>
    <recommendedName>
        <fullName evidence="6">Histidine acid phosphatase</fullName>
    </recommendedName>
</protein>
<accession>A0ABR1CJP8</accession>